<name>A0A1E5GI52_9ENTE</name>
<reference evidence="9" key="1">
    <citation type="submission" date="2016-09" db="EMBL/GenBank/DDBJ databases">
        <authorList>
            <person name="Gulvik C.A."/>
        </authorList>
    </citation>
    <scope>NUCLEOTIDE SEQUENCE [LARGE SCALE GENOMIC DNA]</scope>
    <source>
        <strain evidence="9">LMG 8895</strain>
    </source>
</reference>
<evidence type="ECO:0000313" key="9">
    <source>
        <dbReference type="Proteomes" id="UP000095094"/>
    </source>
</evidence>
<dbReference type="InterPro" id="IPR050320">
    <property type="entry name" value="N5-glutamine_MTase"/>
</dbReference>
<dbReference type="InterPro" id="IPR004556">
    <property type="entry name" value="HemK-like"/>
</dbReference>
<dbReference type="PROSITE" id="PS00092">
    <property type="entry name" value="N6_MTASE"/>
    <property type="match status" value="1"/>
</dbReference>
<feature type="domain" description="Methyltransferase small" evidence="6">
    <location>
        <begin position="113"/>
        <end position="192"/>
    </location>
</feature>
<dbReference type="InterPro" id="IPR040758">
    <property type="entry name" value="PrmC_N"/>
</dbReference>
<feature type="binding site" evidence="5">
    <location>
        <position position="142"/>
    </location>
    <ligand>
        <name>S-adenosyl-L-methionine</name>
        <dbReference type="ChEBI" id="CHEBI:59789"/>
    </ligand>
</feature>
<evidence type="ECO:0000256" key="3">
    <source>
        <dbReference type="ARBA" id="ARBA00022691"/>
    </source>
</evidence>
<dbReference type="RefSeq" id="WP_069664049.1">
    <property type="nucleotide sequence ID" value="NZ_JBHUJJ010000001.1"/>
</dbReference>
<keyword evidence="1 5" id="KW-0489">Methyltransferase</keyword>
<keyword evidence="2 5" id="KW-0808">Transferase</keyword>
<dbReference type="CDD" id="cd02440">
    <property type="entry name" value="AdoMet_MTases"/>
    <property type="match status" value="1"/>
</dbReference>
<dbReference type="Gene3D" id="1.10.8.10">
    <property type="entry name" value="DNA helicase RuvA subunit, C-terminal domain"/>
    <property type="match status" value="1"/>
</dbReference>
<feature type="binding site" evidence="5">
    <location>
        <begin position="184"/>
        <end position="187"/>
    </location>
    <ligand>
        <name>substrate</name>
    </ligand>
</feature>
<comment type="caution">
    <text evidence="5">Lacks conserved residue(s) required for the propagation of feature annotation.</text>
</comment>
<dbReference type="Pfam" id="PF17827">
    <property type="entry name" value="PrmC_N"/>
    <property type="match status" value="1"/>
</dbReference>
<gene>
    <name evidence="5" type="primary">prmC</name>
    <name evidence="8" type="ORF">BCR25_07355</name>
</gene>
<evidence type="ECO:0000259" key="7">
    <source>
        <dbReference type="Pfam" id="PF17827"/>
    </source>
</evidence>
<sequence length="283" mass="32261">MGNRYFEVLERASSFLEKQGVEGYSILYVFLERKGWSKTDWLIHLKDEITSEEQYQLEKDVQQLAEHYPAQYILGYSDFYEQRFQVNEHTLIPRPETEELVDLCLAENSDSILNVADIGTGTGAIAISLKAQRPNWQVAAVDISPEALVVAKKNAEQLKTEIQFYQGDLLEPLIEKKIDILISNPPYISNKEWALMDTSVRTFEPKSALFAENDGLAIYQRLAKEAPALLTPEGKIYLEIGFQQGEAVKELFQQAFPKKVVRVIQDLSGNDRMVTVRPSKKRA</sequence>
<proteinExistence type="inferred from homology"/>
<organism evidence="8 9">
    <name type="scientific">Enterococcus termitis</name>
    <dbReference type="NCBI Taxonomy" id="332950"/>
    <lineage>
        <taxon>Bacteria</taxon>
        <taxon>Bacillati</taxon>
        <taxon>Bacillota</taxon>
        <taxon>Bacilli</taxon>
        <taxon>Lactobacillales</taxon>
        <taxon>Enterococcaceae</taxon>
        <taxon>Enterococcus</taxon>
    </lineage>
</organism>
<dbReference type="Pfam" id="PF05175">
    <property type="entry name" value="MTS"/>
    <property type="match status" value="1"/>
</dbReference>
<keyword evidence="3 5" id="KW-0949">S-adenosyl-L-methionine</keyword>
<dbReference type="InterPro" id="IPR019874">
    <property type="entry name" value="RF_methyltr_PrmC"/>
</dbReference>
<dbReference type="GO" id="GO:0102559">
    <property type="term" value="F:peptide chain release factor N(5)-glutamine methyltransferase activity"/>
    <property type="evidence" value="ECO:0007669"/>
    <property type="project" value="UniProtKB-EC"/>
</dbReference>
<feature type="binding site" evidence="5">
    <location>
        <begin position="119"/>
        <end position="123"/>
    </location>
    <ligand>
        <name>S-adenosyl-L-methionine</name>
        <dbReference type="ChEBI" id="CHEBI:59789"/>
    </ligand>
</feature>
<evidence type="ECO:0000256" key="4">
    <source>
        <dbReference type="ARBA" id="ARBA00048391"/>
    </source>
</evidence>
<feature type="binding site" evidence="5">
    <location>
        <position position="184"/>
    </location>
    <ligand>
        <name>S-adenosyl-L-methionine</name>
        <dbReference type="ChEBI" id="CHEBI:59789"/>
    </ligand>
</feature>
<dbReference type="HAMAP" id="MF_02126">
    <property type="entry name" value="RF_methyltr_PrmC"/>
    <property type="match status" value="1"/>
</dbReference>
<dbReference type="PANTHER" id="PTHR18895:SF74">
    <property type="entry name" value="MTRF1L RELEASE FACTOR GLUTAMINE METHYLTRANSFERASE"/>
    <property type="match status" value="1"/>
</dbReference>
<keyword evidence="9" id="KW-1185">Reference proteome</keyword>
<dbReference type="InterPro" id="IPR002052">
    <property type="entry name" value="DNA_methylase_N6_adenine_CS"/>
</dbReference>
<accession>A0A1E5GI52</accession>
<dbReference type="PANTHER" id="PTHR18895">
    <property type="entry name" value="HEMK METHYLTRANSFERASE"/>
    <property type="match status" value="1"/>
</dbReference>
<dbReference type="NCBIfam" id="TIGR03534">
    <property type="entry name" value="RF_mod_PrmC"/>
    <property type="match status" value="1"/>
</dbReference>
<dbReference type="NCBIfam" id="TIGR00536">
    <property type="entry name" value="hemK_fam"/>
    <property type="match status" value="1"/>
</dbReference>
<dbReference type="InterPro" id="IPR029063">
    <property type="entry name" value="SAM-dependent_MTases_sf"/>
</dbReference>
<evidence type="ECO:0000256" key="5">
    <source>
        <dbReference type="HAMAP-Rule" id="MF_02126"/>
    </source>
</evidence>
<comment type="caution">
    <text evidence="8">The sequence shown here is derived from an EMBL/GenBank/DDBJ whole genome shotgun (WGS) entry which is preliminary data.</text>
</comment>
<feature type="domain" description="Release factor glutamine methyltransferase N-terminal" evidence="7">
    <location>
        <begin position="7"/>
        <end position="75"/>
    </location>
</feature>
<dbReference type="EC" id="2.1.1.297" evidence="5"/>
<comment type="function">
    <text evidence="5">Methylates the class 1 translation termination release factors RF1/PrfA and RF2/PrfB on the glutamine residue of the universally conserved GGQ motif.</text>
</comment>
<comment type="similarity">
    <text evidence="5">Belongs to the protein N5-glutamine methyltransferase family. PrmC subfamily.</text>
</comment>
<evidence type="ECO:0000256" key="2">
    <source>
        <dbReference type="ARBA" id="ARBA00022679"/>
    </source>
</evidence>
<dbReference type="GO" id="GO:0032259">
    <property type="term" value="P:methylation"/>
    <property type="evidence" value="ECO:0007669"/>
    <property type="project" value="UniProtKB-KW"/>
</dbReference>
<dbReference type="EMBL" id="MIJY01000034">
    <property type="protein sequence ID" value="OEG12347.1"/>
    <property type="molecule type" value="Genomic_DNA"/>
</dbReference>
<dbReference type="Proteomes" id="UP000095094">
    <property type="component" value="Unassembled WGS sequence"/>
</dbReference>
<dbReference type="OrthoDB" id="9800643at2"/>
<evidence type="ECO:0000256" key="1">
    <source>
        <dbReference type="ARBA" id="ARBA00022603"/>
    </source>
</evidence>
<protein>
    <recommendedName>
        <fullName evidence="5">Release factor glutamine methyltransferase</fullName>
        <shortName evidence="5">RF MTase</shortName>
        <ecNumber evidence="5">2.1.1.297</ecNumber>
    </recommendedName>
    <alternativeName>
        <fullName evidence="5">N5-glutamine methyltransferase PrmC</fullName>
    </alternativeName>
    <alternativeName>
        <fullName evidence="5">Protein-(glutamine-N5) MTase PrmC</fullName>
    </alternativeName>
    <alternativeName>
        <fullName evidence="5">Protein-glutamine N-methyltransferase PrmC</fullName>
    </alternativeName>
</protein>
<dbReference type="AlphaFoldDB" id="A0A1E5GI52"/>
<dbReference type="InterPro" id="IPR007848">
    <property type="entry name" value="Small_mtfrase_dom"/>
</dbReference>
<dbReference type="Gene3D" id="3.40.50.150">
    <property type="entry name" value="Vaccinia Virus protein VP39"/>
    <property type="match status" value="1"/>
</dbReference>
<comment type="catalytic activity">
    <reaction evidence="4 5">
        <text>L-glutaminyl-[peptide chain release factor] + S-adenosyl-L-methionine = N(5)-methyl-L-glutaminyl-[peptide chain release factor] + S-adenosyl-L-homocysteine + H(+)</text>
        <dbReference type="Rhea" id="RHEA:42896"/>
        <dbReference type="Rhea" id="RHEA-COMP:10271"/>
        <dbReference type="Rhea" id="RHEA-COMP:10272"/>
        <dbReference type="ChEBI" id="CHEBI:15378"/>
        <dbReference type="ChEBI" id="CHEBI:30011"/>
        <dbReference type="ChEBI" id="CHEBI:57856"/>
        <dbReference type="ChEBI" id="CHEBI:59789"/>
        <dbReference type="ChEBI" id="CHEBI:61891"/>
        <dbReference type="EC" id="2.1.1.297"/>
    </reaction>
</comment>
<dbReference type="GO" id="GO:0003676">
    <property type="term" value="F:nucleic acid binding"/>
    <property type="evidence" value="ECO:0007669"/>
    <property type="project" value="InterPro"/>
</dbReference>
<dbReference type="FunFam" id="3.40.50.150:FF:000053">
    <property type="entry name" value="Release factor glutamine methyltransferase"/>
    <property type="match status" value="1"/>
</dbReference>
<evidence type="ECO:0000259" key="6">
    <source>
        <dbReference type="Pfam" id="PF05175"/>
    </source>
</evidence>
<dbReference type="SUPFAM" id="SSF53335">
    <property type="entry name" value="S-adenosyl-L-methionine-dependent methyltransferases"/>
    <property type="match status" value="1"/>
</dbReference>
<evidence type="ECO:0000313" key="8">
    <source>
        <dbReference type="EMBL" id="OEG12347.1"/>
    </source>
</evidence>